<evidence type="ECO:0000313" key="1">
    <source>
        <dbReference type="EMBL" id="CAK1224579.1"/>
    </source>
</evidence>
<dbReference type="EMBL" id="CAUZLR010000001">
    <property type="protein sequence ID" value="CAK1224579.1"/>
    <property type="molecule type" value="Genomic_DNA"/>
</dbReference>
<dbReference type="Proteomes" id="UP001314261">
    <property type="component" value="Unassembled WGS sequence"/>
</dbReference>
<sequence>MISNEQRAHDMAIAYATAYISGQGIDKKDVFSPSPLLDFQEVYDYAYGEFLSVLNHEN</sequence>
<evidence type="ECO:0000313" key="2">
    <source>
        <dbReference type="Proteomes" id="UP001314261"/>
    </source>
</evidence>
<protein>
    <submittedName>
        <fullName evidence="1">Uncharacterized protein</fullName>
    </submittedName>
</protein>
<accession>A0ABM9MLG3</accession>
<proteinExistence type="predicted"/>
<keyword evidence="2" id="KW-1185">Reference proteome</keyword>
<dbReference type="RefSeq" id="WP_338342974.1">
    <property type="nucleotide sequence ID" value="NZ_CAUZLP010000002.1"/>
</dbReference>
<organism evidence="1 2">
    <name type="scientific">Fructobacillus fructosus</name>
    <dbReference type="NCBI Taxonomy" id="1631"/>
    <lineage>
        <taxon>Bacteria</taxon>
        <taxon>Bacillati</taxon>
        <taxon>Bacillota</taxon>
        <taxon>Bacilli</taxon>
        <taxon>Lactobacillales</taxon>
        <taxon>Lactobacillaceae</taxon>
        <taxon>Fructobacillus</taxon>
    </lineage>
</organism>
<reference evidence="1 2" key="1">
    <citation type="submission" date="2023-10" db="EMBL/GenBank/DDBJ databases">
        <authorList>
            <person name="Botero Cardona J."/>
        </authorList>
    </citation>
    <scope>NUCLEOTIDE SEQUENCE [LARGE SCALE GENOMIC DNA]</scope>
    <source>
        <strain evidence="1 2">R-54839</strain>
    </source>
</reference>
<gene>
    <name evidence="1" type="ORF">R54839_PPFHFPJH_00131</name>
</gene>
<name>A0ABM9MLG3_9LACO</name>
<comment type="caution">
    <text evidence="1">The sequence shown here is derived from an EMBL/GenBank/DDBJ whole genome shotgun (WGS) entry which is preliminary data.</text>
</comment>